<evidence type="ECO:0000256" key="2">
    <source>
        <dbReference type="ARBA" id="ARBA00022448"/>
    </source>
</evidence>
<dbReference type="Pfam" id="PF20669">
    <property type="entry name" value="Exo70_N"/>
    <property type="match status" value="1"/>
</dbReference>
<dbReference type="InterPro" id="IPR016159">
    <property type="entry name" value="Cullin_repeat-like_dom_sf"/>
</dbReference>
<accession>A0A5J5C049</accession>
<evidence type="ECO:0000256" key="1">
    <source>
        <dbReference type="ARBA" id="ARBA00006756"/>
    </source>
</evidence>
<comment type="similarity">
    <text evidence="1 3">Belongs to the EXO70 family.</text>
</comment>
<evidence type="ECO:0000259" key="5">
    <source>
        <dbReference type="Pfam" id="PF03081"/>
    </source>
</evidence>
<feature type="region of interest" description="Disordered" evidence="4">
    <location>
        <begin position="1"/>
        <end position="87"/>
    </location>
</feature>
<dbReference type="GO" id="GO:0005546">
    <property type="term" value="F:phosphatidylinositol-4,5-bisphosphate binding"/>
    <property type="evidence" value="ECO:0007669"/>
    <property type="project" value="InterPro"/>
</dbReference>
<protein>
    <recommendedName>
        <fullName evidence="3">Exocyst subunit Exo70 family protein</fullName>
    </recommendedName>
</protein>
<dbReference type="PANTHER" id="PTHR12542:SF127">
    <property type="entry name" value="EXOCYST COMPLEX COMPONENT EXO70C1"/>
    <property type="match status" value="1"/>
</dbReference>
<dbReference type="GO" id="GO:0015031">
    <property type="term" value="P:protein transport"/>
    <property type="evidence" value="ECO:0007669"/>
    <property type="project" value="UniProtKB-KW"/>
</dbReference>
<evidence type="ECO:0000256" key="4">
    <source>
        <dbReference type="SAM" id="MobiDB-lite"/>
    </source>
</evidence>
<dbReference type="OrthoDB" id="1922221at2759"/>
<keyword evidence="2 3" id="KW-0813">Transport</keyword>
<comment type="function">
    <text evidence="3">Component of the exocyst complex.</text>
</comment>
<evidence type="ECO:0000313" key="7">
    <source>
        <dbReference type="Proteomes" id="UP000325577"/>
    </source>
</evidence>
<feature type="compositionally biased region" description="Basic and acidic residues" evidence="4">
    <location>
        <begin position="25"/>
        <end position="41"/>
    </location>
</feature>
<feature type="compositionally biased region" description="Basic and acidic residues" evidence="4">
    <location>
        <begin position="1"/>
        <end position="10"/>
    </location>
</feature>
<keyword evidence="3" id="KW-0653">Protein transport</keyword>
<dbReference type="GO" id="GO:0006887">
    <property type="term" value="P:exocytosis"/>
    <property type="evidence" value="ECO:0007669"/>
    <property type="project" value="UniProtKB-KW"/>
</dbReference>
<dbReference type="SUPFAM" id="SSF74788">
    <property type="entry name" value="Cullin repeat-like"/>
    <property type="match status" value="1"/>
</dbReference>
<dbReference type="EMBL" id="CM018032">
    <property type="protein sequence ID" value="KAA8548264.1"/>
    <property type="molecule type" value="Genomic_DNA"/>
</dbReference>
<dbReference type="PANTHER" id="PTHR12542">
    <property type="entry name" value="EXOCYST COMPLEX PROTEIN EXO70"/>
    <property type="match status" value="1"/>
</dbReference>
<sequence length="467" mass="52827">MEAEKEKNLPEKSPSFASTGGGEDNTNHSDHNQDQDHHQNNESDNVPPAEPPVEVEHKIDDTETKTETVTENIEEEPTETNIPPPDLNQVSKEIDQFISVLSSAKEVESEPPEVPEFVEQFAFLVEANIANNDSGENPVKWSQLAEEDSSSFLEATDRISKLTTLLSQFSSESKYASSVNRIGGILQRAMSYLEYEFRSLLEDPKNLDSLDQQASGLSSNQEADHCFSPEIRLHRRKQFSRVLGRGFEMVSIDDVQRMQWESLEREIVSWIKTFKQCTTVIFSSERKLSEVVFSNYTSISESLFGSLSRGLTIELLNFAEAVAMTKRSAEKLFKFLDIYETLRDVIPTMDDIFPNECIDEMKSEASLTRRRLGEAIICVFCELENSIKADTGKTPVPGGAVHPLTRYTMNYLKYACEYKDTLEQVFREHQKIERADSAGESDYNYNALAAESKQRDRKSIAVCVADT</sequence>
<name>A0A5J5C049_9ASTE</name>
<gene>
    <name evidence="6" type="ORF">F0562_004475</name>
</gene>
<keyword evidence="7" id="KW-1185">Reference proteome</keyword>
<feature type="domain" description="Exocyst complex subunit Exo70 C-terminal" evidence="5">
    <location>
        <begin position="269"/>
        <end position="465"/>
    </location>
</feature>
<organism evidence="6 7">
    <name type="scientific">Nyssa sinensis</name>
    <dbReference type="NCBI Taxonomy" id="561372"/>
    <lineage>
        <taxon>Eukaryota</taxon>
        <taxon>Viridiplantae</taxon>
        <taxon>Streptophyta</taxon>
        <taxon>Embryophyta</taxon>
        <taxon>Tracheophyta</taxon>
        <taxon>Spermatophyta</taxon>
        <taxon>Magnoliopsida</taxon>
        <taxon>eudicotyledons</taxon>
        <taxon>Gunneridae</taxon>
        <taxon>Pentapetalae</taxon>
        <taxon>asterids</taxon>
        <taxon>Cornales</taxon>
        <taxon>Nyssaceae</taxon>
        <taxon>Nyssa</taxon>
    </lineage>
</organism>
<keyword evidence="3" id="KW-0268">Exocytosis</keyword>
<dbReference type="Proteomes" id="UP000325577">
    <property type="component" value="Linkage Group LG1"/>
</dbReference>
<dbReference type="Pfam" id="PF03081">
    <property type="entry name" value="Exo70_C"/>
    <property type="match status" value="1"/>
</dbReference>
<dbReference type="AlphaFoldDB" id="A0A5J5C049"/>
<dbReference type="InterPro" id="IPR046364">
    <property type="entry name" value="Exo70_C"/>
</dbReference>
<evidence type="ECO:0000313" key="6">
    <source>
        <dbReference type="EMBL" id="KAA8548264.1"/>
    </source>
</evidence>
<dbReference type="Gene3D" id="1.20.1280.170">
    <property type="entry name" value="Exocyst complex component Exo70"/>
    <property type="match status" value="1"/>
</dbReference>
<proteinExistence type="inferred from homology"/>
<reference evidence="6 7" key="1">
    <citation type="submission" date="2019-09" db="EMBL/GenBank/DDBJ databases">
        <title>A chromosome-level genome assembly of the Chinese tupelo Nyssa sinensis.</title>
        <authorList>
            <person name="Yang X."/>
            <person name="Kang M."/>
            <person name="Yang Y."/>
            <person name="Xiong H."/>
            <person name="Wang M."/>
            <person name="Zhang Z."/>
            <person name="Wang Z."/>
            <person name="Wu H."/>
            <person name="Ma T."/>
            <person name="Liu J."/>
            <person name="Xi Z."/>
        </authorList>
    </citation>
    <scope>NUCLEOTIDE SEQUENCE [LARGE SCALE GENOMIC DNA]</scope>
    <source>
        <strain evidence="6">J267</strain>
        <tissue evidence="6">Leaf</tissue>
    </source>
</reference>
<dbReference type="GO" id="GO:0000145">
    <property type="term" value="C:exocyst"/>
    <property type="evidence" value="ECO:0007669"/>
    <property type="project" value="InterPro"/>
</dbReference>
<evidence type="ECO:0000256" key="3">
    <source>
        <dbReference type="RuleBase" id="RU365026"/>
    </source>
</evidence>
<feature type="compositionally biased region" description="Basic and acidic residues" evidence="4">
    <location>
        <begin position="54"/>
        <end position="68"/>
    </location>
</feature>
<dbReference type="InterPro" id="IPR004140">
    <property type="entry name" value="Exo70"/>
</dbReference>